<dbReference type="InterPro" id="IPR037185">
    <property type="entry name" value="EmrE-like"/>
</dbReference>
<dbReference type="AlphaFoldDB" id="A0AAP5MDI2"/>
<dbReference type="EMBL" id="JAALHA020000026">
    <property type="protein sequence ID" value="MDR9899628.1"/>
    <property type="molecule type" value="Genomic_DNA"/>
</dbReference>
<dbReference type="RefSeq" id="WP_208348676.1">
    <property type="nucleotide sequence ID" value="NZ_JAALHA020000026.1"/>
</dbReference>
<comment type="subcellular location">
    <subcellularLocation>
        <location evidence="1">Membrane</location>
        <topology evidence="1">Multi-pass membrane protein</topology>
    </subcellularLocation>
</comment>
<feature type="transmembrane region" description="Helical" evidence="6">
    <location>
        <begin position="185"/>
        <end position="205"/>
    </location>
</feature>
<keyword evidence="5 6" id="KW-0472">Membrane</keyword>
<sequence>MESNKEQFNTNLEIPVEIEAVSEIEIKLDILSYLSMPIAVFLLSLSAIFIKLSETEIGSNATIFNRFWLGAVAFGLWNSIQSWQYQLSTNLPRKRESYTTNDIIYFVVLSIINIGSLLSWASSITQTSIANANLLHNLNPLFAILGGWLFFKHRFSKNFYMSFVLVLGGTIILAIQDWQLSTDNFIGDSMALLSAIFYAASLLLREHLRTKFETTKILLWSCTLGSLFTLPITLITEDRVFPYSALGWSAVIGLAILCQFVGQGLITYTLKKFSTGFVSLFLLLEPIITAMLAWLIFSERLNLINWLAFFVICLGIYLAIRERMRNPIVVKNT</sequence>
<feature type="domain" description="EamA" evidence="7">
    <location>
        <begin position="33"/>
        <end position="173"/>
    </location>
</feature>
<comment type="caution">
    <text evidence="8">The sequence shown here is derived from an EMBL/GenBank/DDBJ whole genome shotgun (WGS) entry which is preliminary data.</text>
</comment>
<dbReference type="Proteomes" id="UP000667802">
    <property type="component" value="Unassembled WGS sequence"/>
</dbReference>
<comment type="similarity">
    <text evidence="2">Belongs to the EamA transporter family.</text>
</comment>
<proteinExistence type="inferred from homology"/>
<organism evidence="8 9">
    <name type="scientific">Aetokthonos hydrillicola Thurmond2011</name>
    <dbReference type="NCBI Taxonomy" id="2712845"/>
    <lineage>
        <taxon>Bacteria</taxon>
        <taxon>Bacillati</taxon>
        <taxon>Cyanobacteriota</taxon>
        <taxon>Cyanophyceae</taxon>
        <taxon>Nostocales</taxon>
        <taxon>Hapalosiphonaceae</taxon>
        <taxon>Aetokthonos</taxon>
    </lineage>
</organism>
<name>A0AAP5MDI2_9CYAN</name>
<evidence type="ECO:0000259" key="7">
    <source>
        <dbReference type="Pfam" id="PF00892"/>
    </source>
</evidence>
<dbReference type="PANTHER" id="PTHR32322">
    <property type="entry name" value="INNER MEMBRANE TRANSPORTER"/>
    <property type="match status" value="1"/>
</dbReference>
<evidence type="ECO:0000256" key="6">
    <source>
        <dbReference type="SAM" id="Phobius"/>
    </source>
</evidence>
<evidence type="ECO:0000256" key="1">
    <source>
        <dbReference type="ARBA" id="ARBA00004141"/>
    </source>
</evidence>
<dbReference type="GO" id="GO:0016020">
    <property type="term" value="C:membrane"/>
    <property type="evidence" value="ECO:0007669"/>
    <property type="project" value="UniProtKB-SubCell"/>
</dbReference>
<feature type="transmembrane region" description="Helical" evidence="6">
    <location>
        <begin position="303"/>
        <end position="320"/>
    </location>
</feature>
<feature type="transmembrane region" description="Helical" evidence="6">
    <location>
        <begin position="277"/>
        <end position="297"/>
    </location>
</feature>
<feature type="transmembrane region" description="Helical" evidence="6">
    <location>
        <begin position="134"/>
        <end position="151"/>
    </location>
</feature>
<dbReference type="PANTHER" id="PTHR32322:SF2">
    <property type="entry name" value="EAMA DOMAIN-CONTAINING PROTEIN"/>
    <property type="match status" value="1"/>
</dbReference>
<reference evidence="9" key="1">
    <citation type="journal article" date="2021" name="Science">
        <title>Hunting the eagle killer: A cyanobacterial neurotoxin causes vacuolar myelinopathy.</title>
        <authorList>
            <person name="Breinlinger S."/>
            <person name="Phillips T.J."/>
            <person name="Haram B.N."/>
            <person name="Mares J."/>
            <person name="Martinez Yerena J.A."/>
            <person name="Hrouzek P."/>
            <person name="Sobotka R."/>
            <person name="Henderson W.M."/>
            <person name="Schmieder P."/>
            <person name="Williams S.M."/>
            <person name="Lauderdale J.D."/>
            <person name="Wilde H.D."/>
            <person name="Gerrin W."/>
            <person name="Kust A."/>
            <person name="Washington J.W."/>
            <person name="Wagner C."/>
            <person name="Geier B."/>
            <person name="Liebeke M."/>
            <person name="Enke H."/>
            <person name="Niedermeyer T.H.J."/>
            <person name="Wilde S.B."/>
        </authorList>
    </citation>
    <scope>NUCLEOTIDE SEQUENCE [LARGE SCALE GENOMIC DNA]</scope>
    <source>
        <strain evidence="9">Thurmond2011</strain>
    </source>
</reference>
<evidence type="ECO:0000313" key="8">
    <source>
        <dbReference type="EMBL" id="MDR9899628.1"/>
    </source>
</evidence>
<evidence type="ECO:0000256" key="4">
    <source>
        <dbReference type="ARBA" id="ARBA00022989"/>
    </source>
</evidence>
<accession>A0AAP5MDI2</accession>
<keyword evidence="9" id="KW-1185">Reference proteome</keyword>
<evidence type="ECO:0000256" key="2">
    <source>
        <dbReference type="ARBA" id="ARBA00007362"/>
    </source>
</evidence>
<feature type="transmembrane region" description="Helical" evidence="6">
    <location>
        <begin position="248"/>
        <end position="270"/>
    </location>
</feature>
<feature type="transmembrane region" description="Helical" evidence="6">
    <location>
        <begin position="103"/>
        <end position="122"/>
    </location>
</feature>
<keyword evidence="3 6" id="KW-0812">Transmembrane</keyword>
<feature type="transmembrane region" description="Helical" evidence="6">
    <location>
        <begin position="217"/>
        <end position="236"/>
    </location>
</feature>
<dbReference type="SUPFAM" id="SSF103481">
    <property type="entry name" value="Multidrug resistance efflux transporter EmrE"/>
    <property type="match status" value="2"/>
</dbReference>
<feature type="transmembrane region" description="Helical" evidence="6">
    <location>
        <begin position="30"/>
        <end position="50"/>
    </location>
</feature>
<dbReference type="InterPro" id="IPR000620">
    <property type="entry name" value="EamA_dom"/>
</dbReference>
<evidence type="ECO:0000256" key="3">
    <source>
        <dbReference type="ARBA" id="ARBA00022692"/>
    </source>
</evidence>
<gene>
    <name evidence="8" type="ORF">G7B40_034480</name>
</gene>
<protein>
    <submittedName>
        <fullName evidence="8">DMT family transporter</fullName>
    </submittedName>
</protein>
<evidence type="ECO:0000256" key="5">
    <source>
        <dbReference type="ARBA" id="ARBA00023136"/>
    </source>
</evidence>
<dbReference type="Pfam" id="PF00892">
    <property type="entry name" value="EamA"/>
    <property type="match status" value="2"/>
</dbReference>
<keyword evidence="4 6" id="KW-1133">Transmembrane helix</keyword>
<evidence type="ECO:0000313" key="9">
    <source>
        <dbReference type="Proteomes" id="UP000667802"/>
    </source>
</evidence>
<dbReference type="InterPro" id="IPR050638">
    <property type="entry name" value="AA-Vitamin_Transporters"/>
</dbReference>
<feature type="domain" description="EamA" evidence="7">
    <location>
        <begin position="186"/>
        <end position="320"/>
    </location>
</feature>
<feature type="transmembrane region" description="Helical" evidence="6">
    <location>
        <begin position="158"/>
        <end position="179"/>
    </location>
</feature>